<comment type="caution">
    <text evidence="4">The sequence shown here is derived from an EMBL/GenBank/DDBJ whole genome shotgun (WGS) entry which is preliminary data.</text>
</comment>
<evidence type="ECO:0000256" key="1">
    <source>
        <dbReference type="ARBA" id="ARBA00022801"/>
    </source>
</evidence>
<dbReference type="SUPFAM" id="SSF49785">
    <property type="entry name" value="Galactose-binding domain-like"/>
    <property type="match status" value="1"/>
</dbReference>
<evidence type="ECO:0000313" key="4">
    <source>
        <dbReference type="EMBL" id="PQA86870.1"/>
    </source>
</evidence>
<dbReference type="InterPro" id="IPR013736">
    <property type="entry name" value="Xaa-Pro_dipept_C"/>
</dbReference>
<dbReference type="AlphaFoldDB" id="A0A2S7K2Y9"/>
<feature type="compositionally biased region" description="Basic and acidic residues" evidence="2">
    <location>
        <begin position="487"/>
        <end position="505"/>
    </location>
</feature>
<accession>A0A2S7K2Y9</accession>
<dbReference type="Gene3D" id="2.60.120.260">
    <property type="entry name" value="Galactose-binding domain-like"/>
    <property type="match status" value="1"/>
</dbReference>
<evidence type="ECO:0000313" key="5">
    <source>
        <dbReference type="Proteomes" id="UP000239504"/>
    </source>
</evidence>
<dbReference type="Pfam" id="PF08530">
    <property type="entry name" value="PepX_C"/>
    <property type="match status" value="1"/>
</dbReference>
<gene>
    <name evidence="4" type="ORF">CW354_15455</name>
</gene>
<dbReference type="InterPro" id="IPR050585">
    <property type="entry name" value="Xaa-Pro_dipeptidyl-ppase/CocE"/>
</dbReference>
<organism evidence="4 5">
    <name type="scientific">Hyphococcus luteus</name>
    <dbReference type="NCBI Taxonomy" id="2058213"/>
    <lineage>
        <taxon>Bacteria</taxon>
        <taxon>Pseudomonadati</taxon>
        <taxon>Pseudomonadota</taxon>
        <taxon>Alphaproteobacteria</taxon>
        <taxon>Parvularculales</taxon>
        <taxon>Parvularculaceae</taxon>
        <taxon>Hyphococcus</taxon>
    </lineage>
</organism>
<dbReference type="OrthoDB" id="9806163at2"/>
<dbReference type="SMART" id="SM00939">
    <property type="entry name" value="PepX_C"/>
    <property type="match status" value="1"/>
</dbReference>
<dbReference type="InterPro" id="IPR008979">
    <property type="entry name" value="Galactose-bd-like_sf"/>
</dbReference>
<dbReference type="Pfam" id="PF02129">
    <property type="entry name" value="Peptidase_S15"/>
    <property type="match status" value="1"/>
</dbReference>
<dbReference type="InterPro" id="IPR005674">
    <property type="entry name" value="CocE/Ser_esterase"/>
</dbReference>
<dbReference type="Proteomes" id="UP000239504">
    <property type="component" value="Unassembled WGS sequence"/>
</dbReference>
<dbReference type="Gene3D" id="1.10.3020.20">
    <property type="match status" value="1"/>
</dbReference>
<dbReference type="InterPro" id="IPR000383">
    <property type="entry name" value="Xaa-Pro-like_dom"/>
</dbReference>
<reference evidence="4 5" key="1">
    <citation type="submission" date="2017-12" db="EMBL/GenBank/DDBJ databases">
        <authorList>
            <person name="Hurst M.R.H."/>
        </authorList>
    </citation>
    <scope>NUCLEOTIDE SEQUENCE [LARGE SCALE GENOMIC DNA]</scope>
    <source>
        <strain evidence="4 5">SY-3-19</strain>
    </source>
</reference>
<feature type="domain" description="Xaa-Pro dipeptidyl-peptidase C-terminal" evidence="3">
    <location>
        <begin position="338"/>
        <end position="575"/>
    </location>
</feature>
<dbReference type="GO" id="GO:0008239">
    <property type="term" value="F:dipeptidyl-peptidase activity"/>
    <property type="evidence" value="ECO:0007669"/>
    <property type="project" value="InterPro"/>
</dbReference>
<dbReference type="Gene3D" id="3.40.50.1820">
    <property type="entry name" value="alpha/beta hydrolase"/>
    <property type="match status" value="1"/>
</dbReference>
<proteinExistence type="predicted"/>
<dbReference type="EMBL" id="PJCH01000011">
    <property type="protein sequence ID" value="PQA86870.1"/>
    <property type="molecule type" value="Genomic_DNA"/>
</dbReference>
<evidence type="ECO:0000256" key="2">
    <source>
        <dbReference type="SAM" id="MobiDB-lite"/>
    </source>
</evidence>
<sequence length="585" mass="66416">MARQACFRRRCGEGSQRQPHPLLCTAVDMAKEASPEWATRPGVDPATAPNKPPLPPADYLCFEEHGLLTERNAVIRLSDGVHIYADIHRPNRFVSDLPVLLAWGPYGKHGRSNQVFWPASGVQPDWLSPLTPFEAPDPVFWCARGYAVAVVDPRGAWLSEGVFHHNGDRESRDCAEVIEWLASQPWSNGKVGMTGVSYLAAIQYYVAALQPQPLAAINPWEAFSDWYREFAYHGGIPETGFIPRASDNIRFSTGRTEDTWTNVQAHPLIDEFWRSKDIELENITAPAFVVASWSDHGLHSRGTLEAFKRIGSAQKWLEVHGRKKWAHYYAPENRQKRQAFFDHFLKAENTLVPAWPKVRLEIRKSAHEFEERVENEWPLARAAYQKLWLDPERQALQLEQSAASSFRYDAETGRAVFDIRFDKKIEITGHMKLKLWVEADGAEDMDIFVAVQKLDAAKDHVGFMFYAFYDNGPAALGWLRASHRALDEDRSTPEQPFHKHDREEPLVPGEPTPVEIEIWPSSTVFTPGETLRVVVQGSDIYKDSLPNLPFARHENLRNKGEHVIHGGGEYDSHLLVPVIPERSLS</sequence>
<dbReference type="PANTHER" id="PTHR43056">
    <property type="entry name" value="PEPTIDASE S9 PROLYL OLIGOPEPTIDASE"/>
    <property type="match status" value="1"/>
</dbReference>
<dbReference type="NCBIfam" id="TIGR00976">
    <property type="entry name" value="CocE_NonD"/>
    <property type="match status" value="2"/>
</dbReference>
<dbReference type="PANTHER" id="PTHR43056:SF10">
    <property type="entry name" value="COCE_NOND FAMILY, PUTATIVE (AFU_ORTHOLOGUE AFUA_7G00600)-RELATED"/>
    <property type="match status" value="1"/>
</dbReference>
<feature type="region of interest" description="Disordered" evidence="2">
    <location>
        <begin position="487"/>
        <end position="510"/>
    </location>
</feature>
<keyword evidence="1" id="KW-0378">Hydrolase</keyword>
<dbReference type="InterPro" id="IPR029058">
    <property type="entry name" value="AB_hydrolase_fold"/>
</dbReference>
<dbReference type="SUPFAM" id="SSF53474">
    <property type="entry name" value="alpha/beta-Hydrolases"/>
    <property type="match status" value="1"/>
</dbReference>
<protein>
    <submittedName>
        <fullName evidence="4">X-Pro dipeptidyl-peptidase domain-containing protein</fullName>
    </submittedName>
</protein>
<name>A0A2S7K2Y9_9PROT</name>
<evidence type="ECO:0000259" key="3">
    <source>
        <dbReference type="SMART" id="SM00939"/>
    </source>
</evidence>
<keyword evidence="5" id="KW-1185">Reference proteome</keyword>